<keyword evidence="8 13" id="KW-0809">Transit peptide</keyword>
<dbReference type="InterPro" id="IPR003204">
    <property type="entry name" value="Cyt_c_oxidase_su5A/6"/>
</dbReference>
<comment type="subcellular location">
    <subcellularLocation>
        <location evidence="1 13">Mitochondrion inner membrane</location>
        <topology evidence="1 13">Peripheral membrane protein</topology>
        <orientation evidence="1 13">Matrix side</orientation>
    </subcellularLocation>
</comment>
<evidence type="ECO:0000256" key="6">
    <source>
        <dbReference type="ARBA" id="ARBA00022723"/>
    </source>
</evidence>
<evidence type="ECO:0000256" key="5">
    <source>
        <dbReference type="ARBA" id="ARBA00022617"/>
    </source>
</evidence>
<comment type="similarity">
    <text evidence="3 13">Belongs to the cytochrome c oxidase subunit 5A family.</text>
</comment>
<dbReference type="Gene3D" id="1.25.40.40">
    <property type="entry name" value="Cytochrome c oxidase, subunit Va/VI"/>
    <property type="match status" value="1"/>
</dbReference>
<proteinExistence type="inferred from homology"/>
<evidence type="ECO:0000256" key="12">
    <source>
        <dbReference type="ARBA" id="ARBA00031049"/>
    </source>
</evidence>
<evidence type="ECO:0000256" key="10">
    <source>
        <dbReference type="ARBA" id="ARBA00023128"/>
    </source>
</evidence>
<evidence type="ECO:0000313" key="15">
    <source>
        <dbReference type="Proteomes" id="UP001642520"/>
    </source>
</evidence>
<gene>
    <name evidence="14" type="ORF">XYLVIOL_LOCUS9465</name>
</gene>
<evidence type="ECO:0000256" key="3">
    <source>
        <dbReference type="ARBA" id="ARBA00007972"/>
    </source>
</evidence>
<dbReference type="Pfam" id="PF02284">
    <property type="entry name" value="COX5A"/>
    <property type="match status" value="1"/>
</dbReference>
<sequence length="152" mass="17173">MLRFAGRQAINAVRNTIIPRAASAAQNVRASHDGPLEDEEQFNNKCIQYFNRPDIDHWEIRSAITKLAGMDLVPDPAVICAALRACRRLNDYALTVRILETVKDKCGNKVNEIYPYILQEIRPTLDELGINTPEELGYDKPELALQSVDDIH</sequence>
<name>A0ABP1P8G0_XYLVO</name>
<comment type="caution">
    <text evidence="14">The sequence shown here is derived from an EMBL/GenBank/DDBJ whole genome shotgun (WGS) entry which is preliminary data.</text>
</comment>
<evidence type="ECO:0000256" key="7">
    <source>
        <dbReference type="ARBA" id="ARBA00022792"/>
    </source>
</evidence>
<keyword evidence="11 13" id="KW-0472">Membrane</keyword>
<dbReference type="SUPFAM" id="SSF48479">
    <property type="entry name" value="Cytochrome c oxidase subunit E"/>
    <property type="match status" value="1"/>
</dbReference>
<accession>A0ABP1P8G0</accession>
<keyword evidence="7 13" id="KW-0999">Mitochondrion inner membrane</keyword>
<protein>
    <recommendedName>
        <fullName evidence="4 13">Cytochrome c oxidase subunit 5A, mitochondrial</fullName>
    </recommendedName>
    <alternativeName>
        <fullName evidence="12 13">Cytochrome c oxidase polypeptide Va</fullName>
    </alternativeName>
</protein>
<keyword evidence="10 13" id="KW-0496">Mitochondrion</keyword>
<dbReference type="InterPro" id="IPR036545">
    <property type="entry name" value="Cyt_c_oxidase_su5A/6_sf"/>
</dbReference>
<comment type="function">
    <text evidence="13">Component of the cytochrome c oxidase, the last enzyme in the mitochondrial electron transport chain which drives oxidative phosphorylation. The respiratory chain contains 3 multisubunit complexes succinate dehydrogenase (complex II, CII), ubiquinol-cytochrome c oxidoreductase (cytochrome b-c1 complex, complex III, CIII) and cytochrome c oxidase (complex IV, CIV), that cooperate to transfer electrons derived from NADH and succinate to molecular oxygen, creating an electrochemical gradient over the inner membrane that drives transmembrane transport and the ATP synthase. Cytochrome c oxidase is the component of the respiratory chain that catalyzes the reduction of oxygen to water. Electrons originating from reduced cytochrome c in the intermembrane space (IMS) are transferred via the dinuclear copper A center (CU(A)) of subunit 2 and heme A of subunit 1 to the active site in subunit 1, a binuclear center (BNC) formed by heme A3 and copper B (CU(B)). The BNC reduces molecular oxygen to 2 water molecules using 4 electrons from cytochrome c in the IMS and 4 protons from the mitochondrial matrix.</text>
</comment>
<evidence type="ECO:0000256" key="11">
    <source>
        <dbReference type="ARBA" id="ARBA00023136"/>
    </source>
</evidence>
<keyword evidence="5 13" id="KW-0349">Heme</keyword>
<keyword evidence="9 13" id="KW-0408">Iron</keyword>
<keyword evidence="6 13" id="KW-0479">Metal-binding</keyword>
<keyword evidence="15" id="KW-1185">Reference proteome</keyword>
<evidence type="ECO:0000313" key="14">
    <source>
        <dbReference type="EMBL" id="CAL7949558.1"/>
    </source>
</evidence>
<evidence type="ECO:0000256" key="2">
    <source>
        <dbReference type="ARBA" id="ARBA00004673"/>
    </source>
</evidence>
<reference evidence="14 15" key="1">
    <citation type="submission" date="2024-08" db="EMBL/GenBank/DDBJ databases">
        <authorList>
            <person name="Will J Nash"/>
            <person name="Angela Man"/>
            <person name="Seanna McTaggart"/>
            <person name="Kendall Baker"/>
            <person name="Tom Barker"/>
            <person name="Leah Catchpole"/>
            <person name="Alex Durrant"/>
            <person name="Karim Gharbi"/>
            <person name="Naomi Irish"/>
            <person name="Gemy Kaithakottil"/>
            <person name="Debby Ku"/>
            <person name="Aaliyah Providence"/>
            <person name="Felix Shaw"/>
            <person name="David Swarbreck"/>
            <person name="Chris Watkins"/>
            <person name="Ann M. McCartney"/>
            <person name="Giulio Formenti"/>
            <person name="Alice Mouton"/>
            <person name="Noel Vella"/>
            <person name="Bjorn M von Reumont"/>
            <person name="Adriana Vella"/>
            <person name="Wilfried Haerty"/>
        </authorList>
    </citation>
    <scope>NUCLEOTIDE SEQUENCE [LARGE SCALE GENOMIC DNA]</scope>
</reference>
<dbReference type="Proteomes" id="UP001642520">
    <property type="component" value="Unassembled WGS sequence"/>
</dbReference>
<evidence type="ECO:0000256" key="4">
    <source>
        <dbReference type="ARBA" id="ARBA00021968"/>
    </source>
</evidence>
<dbReference type="PANTHER" id="PTHR14200:SF11">
    <property type="entry name" value="CYTOCHROME C OXIDASE SUBUNIT 5A, MITOCHONDRIAL"/>
    <property type="match status" value="1"/>
</dbReference>
<evidence type="ECO:0000256" key="1">
    <source>
        <dbReference type="ARBA" id="ARBA00004443"/>
    </source>
</evidence>
<dbReference type="PANTHER" id="PTHR14200">
    <property type="entry name" value="CYTOCHROME C OXIDASE POLYPEPTIDE"/>
    <property type="match status" value="1"/>
</dbReference>
<comment type="subunit">
    <text evidence="13">Component of the cytochrome c oxidase (complex IV, CIV), a multisubunit enzyme composed of a catalytic core of 3 subunits and several supernumerary subunits. The complex exists as a monomer or a dimer and forms supercomplexes (SCs) in the inner mitochondrial membrane with ubiquinol-cytochrome c oxidoreductase (cytochrome b-c1 complex, complex III, CIII).</text>
</comment>
<evidence type="ECO:0000256" key="13">
    <source>
        <dbReference type="RuleBase" id="RU368103"/>
    </source>
</evidence>
<comment type="pathway">
    <text evidence="2 13">Energy metabolism; oxidative phosphorylation.</text>
</comment>
<evidence type="ECO:0000256" key="8">
    <source>
        <dbReference type="ARBA" id="ARBA00022946"/>
    </source>
</evidence>
<dbReference type="CDD" id="cd00923">
    <property type="entry name" value="Cyt_c_Oxidase_Va"/>
    <property type="match status" value="1"/>
</dbReference>
<dbReference type="EMBL" id="CAXAJV020001300">
    <property type="protein sequence ID" value="CAL7949558.1"/>
    <property type="molecule type" value="Genomic_DNA"/>
</dbReference>
<evidence type="ECO:0000256" key="9">
    <source>
        <dbReference type="ARBA" id="ARBA00023004"/>
    </source>
</evidence>
<organism evidence="14 15">
    <name type="scientific">Xylocopa violacea</name>
    <name type="common">Violet carpenter bee</name>
    <name type="synonym">Apis violacea</name>
    <dbReference type="NCBI Taxonomy" id="135666"/>
    <lineage>
        <taxon>Eukaryota</taxon>
        <taxon>Metazoa</taxon>
        <taxon>Ecdysozoa</taxon>
        <taxon>Arthropoda</taxon>
        <taxon>Hexapoda</taxon>
        <taxon>Insecta</taxon>
        <taxon>Pterygota</taxon>
        <taxon>Neoptera</taxon>
        <taxon>Endopterygota</taxon>
        <taxon>Hymenoptera</taxon>
        <taxon>Apocrita</taxon>
        <taxon>Aculeata</taxon>
        <taxon>Apoidea</taxon>
        <taxon>Anthophila</taxon>
        <taxon>Apidae</taxon>
        <taxon>Xylocopa</taxon>
        <taxon>Xylocopa</taxon>
    </lineage>
</organism>